<dbReference type="InterPro" id="IPR022109">
    <property type="entry name" value="DUF3649"/>
</dbReference>
<proteinExistence type="predicted"/>
<feature type="transmembrane region" description="Helical" evidence="1">
    <location>
        <begin position="33"/>
        <end position="55"/>
    </location>
</feature>
<reference evidence="2 3" key="1">
    <citation type="submission" date="2021-03" db="EMBL/GenBank/DDBJ databases">
        <title>Draft genome sequence of Janthinobacterium sp. strain PLB02 isolated from infected primmorphs (Lubomirskia baicalensis).</title>
        <authorList>
            <person name="Chernogor L.I."/>
            <person name="Belikov S.I."/>
            <person name="Petrushin I.S."/>
        </authorList>
    </citation>
    <scope>NUCLEOTIDE SEQUENCE [LARGE SCALE GENOMIC DNA]</scope>
    <source>
        <strain evidence="2 3">PLB02</strain>
    </source>
</reference>
<dbReference type="EMBL" id="CP071520">
    <property type="protein sequence ID" value="QSX95730.1"/>
    <property type="molecule type" value="Genomic_DNA"/>
</dbReference>
<sequence length="115" mass="12162">MQAPATTETIEKPARLRLSAGAVYRLGVASRSVAAIVGGYVLAALVTMLLSVSLPMARSEAVMTATLLSFAIYTCAVMWVFATRSALRAWLGLAIPAAVIAAILQWMDALSWSFA</sequence>
<evidence type="ECO:0000313" key="2">
    <source>
        <dbReference type="EMBL" id="QSX95730.1"/>
    </source>
</evidence>
<accession>A0AAJ4MRD5</accession>
<feature type="transmembrane region" description="Helical" evidence="1">
    <location>
        <begin position="89"/>
        <end position="107"/>
    </location>
</feature>
<gene>
    <name evidence="2" type="ORF">J3P46_24280</name>
</gene>
<organism evidence="2 3">
    <name type="scientific">Janthinobacterium lividum</name>
    <dbReference type="NCBI Taxonomy" id="29581"/>
    <lineage>
        <taxon>Bacteria</taxon>
        <taxon>Pseudomonadati</taxon>
        <taxon>Pseudomonadota</taxon>
        <taxon>Betaproteobacteria</taxon>
        <taxon>Burkholderiales</taxon>
        <taxon>Oxalobacteraceae</taxon>
        <taxon>Janthinobacterium</taxon>
    </lineage>
</organism>
<feature type="transmembrane region" description="Helical" evidence="1">
    <location>
        <begin position="61"/>
        <end position="82"/>
    </location>
</feature>
<name>A0AAJ4MRD5_9BURK</name>
<dbReference type="AlphaFoldDB" id="A0AAJ4MRD5"/>
<keyword evidence="1" id="KW-1133">Transmembrane helix</keyword>
<keyword evidence="1" id="KW-0472">Membrane</keyword>
<dbReference type="Pfam" id="PF12365">
    <property type="entry name" value="DUF3649"/>
    <property type="match status" value="1"/>
</dbReference>
<evidence type="ECO:0000256" key="1">
    <source>
        <dbReference type="SAM" id="Phobius"/>
    </source>
</evidence>
<evidence type="ECO:0000313" key="3">
    <source>
        <dbReference type="Proteomes" id="UP000662821"/>
    </source>
</evidence>
<protein>
    <submittedName>
        <fullName evidence="2">DUF3649 domain-containing protein</fullName>
    </submittedName>
</protein>
<dbReference type="RefSeq" id="WP_151096825.1">
    <property type="nucleotide sequence ID" value="NZ_CP049828.1"/>
</dbReference>
<dbReference type="Proteomes" id="UP000662821">
    <property type="component" value="Chromosome"/>
</dbReference>
<keyword evidence="1" id="KW-0812">Transmembrane</keyword>